<accession>A0A9W8EGN2</accession>
<feature type="domain" description="SPX" evidence="1">
    <location>
        <begin position="1"/>
        <end position="71"/>
    </location>
</feature>
<dbReference type="InterPro" id="IPR004331">
    <property type="entry name" value="SPX_dom"/>
</dbReference>
<gene>
    <name evidence="2" type="ORF">H4R26_005384</name>
</gene>
<evidence type="ECO:0000313" key="3">
    <source>
        <dbReference type="Proteomes" id="UP001150907"/>
    </source>
</evidence>
<dbReference type="OrthoDB" id="9970435at2759"/>
<dbReference type="PROSITE" id="PS51382">
    <property type="entry name" value="SPX"/>
    <property type="match status" value="1"/>
</dbReference>
<sequence>MKFGLYLEAEQVPEWEKMYVDYQGLKQLIKAVAVAIEKRGAGPADERFSLLNRTSTYLGYNSIVFNNSPHI</sequence>
<organism evidence="2 3">
    <name type="scientific">Coemansia thaxteri</name>
    <dbReference type="NCBI Taxonomy" id="2663907"/>
    <lineage>
        <taxon>Eukaryota</taxon>
        <taxon>Fungi</taxon>
        <taxon>Fungi incertae sedis</taxon>
        <taxon>Zoopagomycota</taxon>
        <taxon>Kickxellomycotina</taxon>
        <taxon>Kickxellomycetes</taxon>
        <taxon>Kickxellales</taxon>
        <taxon>Kickxellaceae</taxon>
        <taxon>Coemansia</taxon>
    </lineage>
</organism>
<dbReference type="Pfam" id="PF03105">
    <property type="entry name" value="SPX"/>
    <property type="match status" value="1"/>
</dbReference>
<name>A0A9W8EGN2_9FUNG</name>
<dbReference type="Proteomes" id="UP001150907">
    <property type="component" value="Unassembled WGS sequence"/>
</dbReference>
<dbReference type="AlphaFoldDB" id="A0A9W8EGN2"/>
<evidence type="ECO:0000259" key="1">
    <source>
        <dbReference type="PROSITE" id="PS51382"/>
    </source>
</evidence>
<feature type="non-terminal residue" evidence="2">
    <location>
        <position position="71"/>
    </location>
</feature>
<dbReference type="EMBL" id="JANBQF010000903">
    <property type="protein sequence ID" value="KAJ1998639.1"/>
    <property type="molecule type" value="Genomic_DNA"/>
</dbReference>
<keyword evidence="3" id="KW-1185">Reference proteome</keyword>
<protein>
    <recommendedName>
        <fullName evidence="1">SPX domain-containing protein</fullName>
    </recommendedName>
</protein>
<proteinExistence type="predicted"/>
<comment type="caution">
    <text evidence="2">The sequence shown here is derived from an EMBL/GenBank/DDBJ whole genome shotgun (WGS) entry which is preliminary data.</text>
</comment>
<reference evidence="2" key="1">
    <citation type="submission" date="2022-07" db="EMBL/GenBank/DDBJ databases">
        <title>Phylogenomic reconstructions and comparative analyses of Kickxellomycotina fungi.</title>
        <authorList>
            <person name="Reynolds N.K."/>
            <person name="Stajich J.E."/>
            <person name="Barry K."/>
            <person name="Grigoriev I.V."/>
            <person name="Crous P."/>
            <person name="Smith M.E."/>
        </authorList>
    </citation>
    <scope>NUCLEOTIDE SEQUENCE</scope>
    <source>
        <strain evidence="2">IMI 214461</strain>
    </source>
</reference>
<evidence type="ECO:0000313" key="2">
    <source>
        <dbReference type="EMBL" id="KAJ1998639.1"/>
    </source>
</evidence>